<protein>
    <submittedName>
        <fullName evidence="2">Zinc-binding dehydrogenase</fullName>
    </submittedName>
</protein>
<name>A0ABV5ATC6_9BACL</name>
<dbReference type="SUPFAM" id="SSF50129">
    <property type="entry name" value="GroES-like"/>
    <property type="match status" value="1"/>
</dbReference>
<evidence type="ECO:0000313" key="3">
    <source>
        <dbReference type="Proteomes" id="UP001580346"/>
    </source>
</evidence>
<organism evidence="2 3">
    <name type="scientific">Paenibacillus enshidis</name>
    <dbReference type="NCBI Taxonomy" id="1458439"/>
    <lineage>
        <taxon>Bacteria</taxon>
        <taxon>Bacillati</taxon>
        <taxon>Bacillota</taxon>
        <taxon>Bacilli</taxon>
        <taxon>Bacillales</taxon>
        <taxon>Paenibacillaceae</taxon>
        <taxon>Paenibacillus</taxon>
    </lineage>
</organism>
<sequence length="313" mass="32873">MIRAITVDPLAPSYLTFKEVDAPQAQPWEALVQVKAVSLNRGEVKDAKDQEASYRPGWDFAGIVIEPAKSGTGPQKGARVVGLLPLGAWSEQVAAPISMLSEIPDELTFAEAATLPVSGLTALNALRKGGMLLGKRIFITGSTGGVGLFAHQLAAQSGAFVVGTASTEEKAKLVREAGADEVIVGYSEISSVGKFGPYDLIIDSVGGDTLAALLPQLAPQGICVAVGFSSSNTATIDMMNMVTSGGRTLYSFFLGEELTRQSAADDLGLLARLVADGRLMPRIEVEAPWTEIDTVAQSLIERKFSGKAVLHIG</sequence>
<dbReference type="Proteomes" id="UP001580346">
    <property type="component" value="Unassembled WGS sequence"/>
</dbReference>
<dbReference type="InterPro" id="IPR036291">
    <property type="entry name" value="NAD(P)-bd_dom_sf"/>
</dbReference>
<dbReference type="Gene3D" id="3.40.50.720">
    <property type="entry name" value="NAD(P)-binding Rossmann-like Domain"/>
    <property type="match status" value="1"/>
</dbReference>
<dbReference type="InterPro" id="IPR020843">
    <property type="entry name" value="ER"/>
</dbReference>
<dbReference type="InterPro" id="IPR051397">
    <property type="entry name" value="Zn-ADH-like_protein"/>
</dbReference>
<accession>A0ABV5ATC6</accession>
<dbReference type="PANTHER" id="PTHR43677:SF4">
    <property type="entry name" value="QUINONE OXIDOREDUCTASE-LIKE PROTEIN 2"/>
    <property type="match status" value="1"/>
</dbReference>
<reference evidence="2 3" key="1">
    <citation type="submission" date="2024-09" db="EMBL/GenBank/DDBJ databases">
        <title>Paenibacillus zeirhizospherea sp. nov., isolated from surface of the maize (Zea mays) roots in a horticulture field, Hungary.</title>
        <authorList>
            <person name="Marton D."/>
            <person name="Farkas M."/>
            <person name="Bedics A."/>
            <person name="Toth E."/>
            <person name="Tancsics A."/>
            <person name="Boka K."/>
            <person name="Maroti G."/>
            <person name="Kriszt B."/>
            <person name="Cserhati M."/>
        </authorList>
    </citation>
    <scope>NUCLEOTIDE SEQUENCE [LARGE SCALE GENOMIC DNA]</scope>
    <source>
        <strain evidence="2 3">KCTC 33519</strain>
    </source>
</reference>
<evidence type="ECO:0000259" key="1">
    <source>
        <dbReference type="SMART" id="SM00829"/>
    </source>
</evidence>
<dbReference type="SUPFAM" id="SSF51735">
    <property type="entry name" value="NAD(P)-binding Rossmann-fold domains"/>
    <property type="match status" value="1"/>
</dbReference>
<comment type="caution">
    <text evidence="2">The sequence shown here is derived from an EMBL/GenBank/DDBJ whole genome shotgun (WGS) entry which is preliminary data.</text>
</comment>
<gene>
    <name evidence="2" type="ORF">ACE41H_11860</name>
</gene>
<dbReference type="InterPro" id="IPR011032">
    <property type="entry name" value="GroES-like_sf"/>
</dbReference>
<dbReference type="Pfam" id="PF00107">
    <property type="entry name" value="ADH_zinc_N"/>
    <property type="match status" value="1"/>
</dbReference>
<evidence type="ECO:0000313" key="2">
    <source>
        <dbReference type="EMBL" id="MFB5267472.1"/>
    </source>
</evidence>
<proteinExistence type="predicted"/>
<dbReference type="CDD" id="cd08270">
    <property type="entry name" value="MDR4"/>
    <property type="match status" value="1"/>
</dbReference>
<dbReference type="EMBL" id="JBHHMI010000008">
    <property type="protein sequence ID" value="MFB5267472.1"/>
    <property type="molecule type" value="Genomic_DNA"/>
</dbReference>
<dbReference type="PANTHER" id="PTHR43677">
    <property type="entry name" value="SHORT-CHAIN DEHYDROGENASE/REDUCTASE"/>
    <property type="match status" value="1"/>
</dbReference>
<dbReference type="InterPro" id="IPR013149">
    <property type="entry name" value="ADH-like_C"/>
</dbReference>
<feature type="domain" description="Enoyl reductase (ER)" evidence="1">
    <location>
        <begin position="10"/>
        <end position="310"/>
    </location>
</feature>
<dbReference type="Gene3D" id="3.90.180.10">
    <property type="entry name" value="Medium-chain alcohol dehydrogenases, catalytic domain"/>
    <property type="match status" value="1"/>
</dbReference>
<dbReference type="InterPro" id="IPR013154">
    <property type="entry name" value="ADH-like_N"/>
</dbReference>
<keyword evidence="3" id="KW-1185">Reference proteome</keyword>
<dbReference type="SMART" id="SM00829">
    <property type="entry name" value="PKS_ER"/>
    <property type="match status" value="1"/>
</dbReference>
<dbReference type="Pfam" id="PF08240">
    <property type="entry name" value="ADH_N"/>
    <property type="match status" value="1"/>
</dbReference>
<dbReference type="RefSeq" id="WP_375355467.1">
    <property type="nucleotide sequence ID" value="NZ_JBHHMI010000008.1"/>
</dbReference>